<feature type="domain" description="Polysaccharide chain length determinant N-terminal" evidence="7">
    <location>
        <begin position="8"/>
        <end position="55"/>
    </location>
</feature>
<keyword evidence="2" id="KW-1003">Cell membrane</keyword>
<evidence type="ECO:0000256" key="5">
    <source>
        <dbReference type="ARBA" id="ARBA00023136"/>
    </source>
</evidence>
<evidence type="ECO:0000256" key="2">
    <source>
        <dbReference type="ARBA" id="ARBA00022475"/>
    </source>
</evidence>
<keyword evidence="4 6" id="KW-1133">Transmembrane helix</keyword>
<reference evidence="8 9" key="1">
    <citation type="submission" date="2018-11" db="EMBL/GenBank/DDBJ databases">
        <authorList>
            <person name="Zhou Z."/>
            <person name="Wang G."/>
        </authorList>
    </citation>
    <scope>NUCLEOTIDE SEQUENCE [LARGE SCALE GENOMIC DNA]</scope>
    <source>
        <strain evidence="8 9">KCTC42998</strain>
    </source>
</reference>
<feature type="transmembrane region" description="Helical" evidence="6">
    <location>
        <begin position="309"/>
        <end position="329"/>
    </location>
</feature>
<dbReference type="EMBL" id="RQJP01000003">
    <property type="protein sequence ID" value="RRB14261.1"/>
    <property type="molecule type" value="Genomic_DNA"/>
</dbReference>
<dbReference type="InterPro" id="IPR050445">
    <property type="entry name" value="Bact_polysacc_biosynth/exp"/>
</dbReference>
<evidence type="ECO:0000256" key="1">
    <source>
        <dbReference type="ARBA" id="ARBA00004651"/>
    </source>
</evidence>
<comment type="subcellular location">
    <subcellularLocation>
        <location evidence="1">Cell membrane</location>
        <topology evidence="1">Multi-pass membrane protein</topology>
    </subcellularLocation>
</comment>
<dbReference type="InterPro" id="IPR003856">
    <property type="entry name" value="LPS_length_determ_N"/>
</dbReference>
<evidence type="ECO:0000313" key="8">
    <source>
        <dbReference type="EMBL" id="RRB14261.1"/>
    </source>
</evidence>
<evidence type="ECO:0000256" key="3">
    <source>
        <dbReference type="ARBA" id="ARBA00022692"/>
    </source>
</evidence>
<keyword evidence="5 6" id="KW-0472">Membrane</keyword>
<dbReference type="OrthoDB" id="1522571at2"/>
<organism evidence="8 9">
    <name type="scientific">Larkinella knui</name>
    <dbReference type="NCBI Taxonomy" id="2025310"/>
    <lineage>
        <taxon>Bacteria</taxon>
        <taxon>Pseudomonadati</taxon>
        <taxon>Bacteroidota</taxon>
        <taxon>Cytophagia</taxon>
        <taxon>Cytophagales</taxon>
        <taxon>Spirosomataceae</taxon>
        <taxon>Larkinella</taxon>
    </lineage>
</organism>
<evidence type="ECO:0000313" key="9">
    <source>
        <dbReference type="Proteomes" id="UP000274271"/>
    </source>
</evidence>
<evidence type="ECO:0000256" key="4">
    <source>
        <dbReference type="ARBA" id="ARBA00022989"/>
    </source>
</evidence>
<comment type="caution">
    <text evidence="8">The sequence shown here is derived from an EMBL/GenBank/DDBJ whole genome shotgun (WGS) entry which is preliminary data.</text>
</comment>
<keyword evidence="9" id="KW-1185">Reference proteome</keyword>
<evidence type="ECO:0000256" key="6">
    <source>
        <dbReference type="SAM" id="Phobius"/>
    </source>
</evidence>
<dbReference type="PANTHER" id="PTHR32309">
    <property type="entry name" value="TYROSINE-PROTEIN KINASE"/>
    <property type="match status" value="1"/>
</dbReference>
<protein>
    <submittedName>
        <fullName evidence="8">Lipopolysaccharide biosynthesis protein</fullName>
    </submittedName>
</protein>
<gene>
    <name evidence="8" type="ORF">EHT87_17605</name>
</gene>
<accession>A0A3P1CLP6</accession>
<dbReference type="GO" id="GO:0005886">
    <property type="term" value="C:plasma membrane"/>
    <property type="evidence" value="ECO:0007669"/>
    <property type="project" value="UniProtKB-SubCell"/>
</dbReference>
<dbReference type="PANTHER" id="PTHR32309:SF31">
    <property type="entry name" value="CAPSULAR EXOPOLYSACCHARIDE FAMILY"/>
    <property type="match status" value="1"/>
</dbReference>
<keyword evidence="3 6" id="KW-0812">Transmembrane</keyword>
<evidence type="ECO:0000259" key="7">
    <source>
        <dbReference type="Pfam" id="PF02706"/>
    </source>
</evidence>
<proteinExistence type="predicted"/>
<dbReference type="Pfam" id="PF02706">
    <property type="entry name" value="Wzz"/>
    <property type="match status" value="1"/>
</dbReference>
<dbReference type="AlphaFoldDB" id="A0A3P1CLP6"/>
<feature type="transmembrane region" description="Helical" evidence="6">
    <location>
        <begin position="20"/>
        <end position="37"/>
    </location>
</feature>
<name>A0A3P1CLP6_9BACT</name>
<sequence>MGLSPSRIGKLIWKNRVRVLLITALFTGIGIVVSLLTQPEYVSEARIMPEISQGSGDVLQKLASVAGFAGLEFGETGGIEAVRPDLYPNVLQSTPFILSLLDQSVPTRDGKQITVSALLSAADSWRWFSFKKPSDPLPPSTNPNTLRLTQEQQDLAEDIQQRVSAKMDTRSGIITVSAQMPDPTAVAAVTQIALDYLTRYVTNYRTEKVRRDLLFYTNRLKEAKRRFEVAQYTMFHYNDQHKYMVVQAATMEKQRIEAELTISQVVYTELAKQFEQARIKVQEQTPVFKVLEPAKIPLKRSSPRRTMLVVLYTLVGFVVGSVLCLVIGFDVPARLRRSLSE</sequence>
<dbReference type="Proteomes" id="UP000274271">
    <property type="component" value="Unassembled WGS sequence"/>
</dbReference>